<dbReference type="RefSeq" id="WP_126023171.1">
    <property type="nucleotide sequence ID" value="NZ_RXFT01000007.1"/>
</dbReference>
<dbReference type="EMBL" id="RXFT01000007">
    <property type="protein sequence ID" value="RUR69056.1"/>
    <property type="molecule type" value="Genomic_DNA"/>
</dbReference>
<gene>
    <name evidence="1" type="ORF">EJP67_18520</name>
</gene>
<name>A0A3S0ZG09_9BURK</name>
<comment type="caution">
    <text evidence="1">The sequence shown here is derived from an EMBL/GenBank/DDBJ whole genome shotgun (WGS) entry which is preliminary data.</text>
</comment>
<sequence>MTNLERELDHLARNSRWHPNCAEYCMAKANWLAQKRPEEFEKLPALLSRALHDKATSTGGGETK</sequence>
<dbReference type="OrthoDB" id="9909342at2"/>
<protein>
    <submittedName>
        <fullName evidence="1">Uncharacterized protein</fullName>
    </submittedName>
</protein>
<evidence type="ECO:0000313" key="2">
    <source>
        <dbReference type="Proteomes" id="UP000281118"/>
    </source>
</evidence>
<dbReference type="Proteomes" id="UP000281118">
    <property type="component" value="Unassembled WGS sequence"/>
</dbReference>
<proteinExistence type="predicted"/>
<reference evidence="1 2" key="1">
    <citation type="submission" date="2018-12" db="EMBL/GenBank/DDBJ databases">
        <title>The genome sequences of Variovorax guangxiensis DSM 27352.</title>
        <authorList>
            <person name="Gao J."/>
            <person name="Sun J."/>
        </authorList>
    </citation>
    <scope>NUCLEOTIDE SEQUENCE [LARGE SCALE GENOMIC DNA]</scope>
    <source>
        <strain evidence="1 2">DSM 27352</strain>
    </source>
</reference>
<accession>A0A3S0ZG09</accession>
<dbReference type="AlphaFoldDB" id="A0A3S0ZG09"/>
<evidence type="ECO:0000313" key="1">
    <source>
        <dbReference type="EMBL" id="RUR69056.1"/>
    </source>
</evidence>
<organism evidence="1 2">
    <name type="scientific">Variovorax guangxiensis</name>
    <dbReference type="NCBI Taxonomy" id="1775474"/>
    <lineage>
        <taxon>Bacteria</taxon>
        <taxon>Pseudomonadati</taxon>
        <taxon>Pseudomonadota</taxon>
        <taxon>Betaproteobacteria</taxon>
        <taxon>Burkholderiales</taxon>
        <taxon>Comamonadaceae</taxon>
        <taxon>Variovorax</taxon>
    </lineage>
</organism>